<keyword evidence="5" id="KW-0472">Membrane</keyword>
<dbReference type="InterPro" id="IPR029045">
    <property type="entry name" value="ClpP/crotonase-like_dom_sf"/>
</dbReference>
<comment type="similarity">
    <text evidence="1">Belongs to the peptidase S49 family.</text>
</comment>
<dbReference type="CDD" id="cd07023">
    <property type="entry name" value="S49_Sppa_N_C"/>
    <property type="match status" value="1"/>
</dbReference>
<feature type="non-terminal residue" evidence="7">
    <location>
        <position position="1"/>
    </location>
</feature>
<keyword evidence="3" id="KW-0378">Hydrolase</keyword>
<dbReference type="PANTHER" id="PTHR42987">
    <property type="entry name" value="PEPTIDASE S49"/>
    <property type="match status" value="1"/>
</dbReference>
<dbReference type="AlphaFoldDB" id="A0A382WEB3"/>
<dbReference type="EMBL" id="UINC01159257">
    <property type="protein sequence ID" value="SVD57246.1"/>
    <property type="molecule type" value="Genomic_DNA"/>
</dbReference>
<dbReference type="NCBIfam" id="TIGR00706">
    <property type="entry name" value="SppA_dom"/>
    <property type="match status" value="1"/>
</dbReference>
<feature type="domain" description="Peptidase S49" evidence="6">
    <location>
        <begin position="92"/>
        <end position="242"/>
    </location>
</feature>
<evidence type="ECO:0000256" key="3">
    <source>
        <dbReference type="ARBA" id="ARBA00022801"/>
    </source>
</evidence>
<feature type="non-terminal residue" evidence="7">
    <location>
        <position position="244"/>
    </location>
</feature>
<dbReference type="Pfam" id="PF01343">
    <property type="entry name" value="Peptidase_S49"/>
    <property type="match status" value="1"/>
</dbReference>
<dbReference type="SUPFAM" id="SSF52096">
    <property type="entry name" value="ClpP/crotonase"/>
    <property type="match status" value="1"/>
</dbReference>
<keyword evidence="2" id="KW-0645">Protease</keyword>
<reference evidence="7" key="1">
    <citation type="submission" date="2018-05" db="EMBL/GenBank/DDBJ databases">
        <authorList>
            <person name="Lanie J.A."/>
            <person name="Ng W.-L."/>
            <person name="Kazmierczak K.M."/>
            <person name="Andrzejewski T.M."/>
            <person name="Davidsen T.M."/>
            <person name="Wayne K.J."/>
            <person name="Tettelin H."/>
            <person name="Glass J.I."/>
            <person name="Rusch D."/>
            <person name="Podicherti R."/>
            <person name="Tsui H.-C.T."/>
            <person name="Winkler M.E."/>
        </authorList>
    </citation>
    <scope>NUCLEOTIDE SEQUENCE</scope>
</reference>
<organism evidence="7">
    <name type="scientific">marine metagenome</name>
    <dbReference type="NCBI Taxonomy" id="408172"/>
    <lineage>
        <taxon>unclassified sequences</taxon>
        <taxon>metagenomes</taxon>
        <taxon>ecological metagenomes</taxon>
    </lineage>
</organism>
<feature type="transmembrane region" description="Helical" evidence="5">
    <location>
        <begin position="7"/>
        <end position="27"/>
    </location>
</feature>
<evidence type="ECO:0000259" key="6">
    <source>
        <dbReference type="Pfam" id="PF01343"/>
    </source>
</evidence>
<dbReference type="InterPro" id="IPR002142">
    <property type="entry name" value="Peptidase_S49"/>
</dbReference>
<dbReference type="InterPro" id="IPR047272">
    <property type="entry name" value="S49_SppA_C"/>
</dbReference>
<dbReference type="PANTHER" id="PTHR42987:SF7">
    <property type="entry name" value="SIGNAL PEPTIDE PEPTIDASE SPPA-RELATED"/>
    <property type="match status" value="1"/>
</dbReference>
<dbReference type="GO" id="GO:0008236">
    <property type="term" value="F:serine-type peptidase activity"/>
    <property type="evidence" value="ECO:0007669"/>
    <property type="project" value="UniProtKB-KW"/>
</dbReference>
<keyword evidence="4" id="KW-0720">Serine protease</keyword>
<evidence type="ECO:0000256" key="5">
    <source>
        <dbReference type="SAM" id="Phobius"/>
    </source>
</evidence>
<proteinExistence type="inferred from homology"/>
<dbReference type="InterPro" id="IPR004635">
    <property type="entry name" value="Pept_S49_SppA"/>
</dbReference>
<evidence type="ECO:0000256" key="4">
    <source>
        <dbReference type="ARBA" id="ARBA00022825"/>
    </source>
</evidence>
<evidence type="ECO:0000313" key="7">
    <source>
        <dbReference type="EMBL" id="SVD57246.1"/>
    </source>
</evidence>
<gene>
    <name evidence="7" type="ORF">METZ01_LOCUS410100</name>
</gene>
<name>A0A382WEB3_9ZZZZ</name>
<keyword evidence="5" id="KW-1133">Transmembrane helix</keyword>
<protein>
    <recommendedName>
        <fullName evidence="6">Peptidase S49 domain-containing protein</fullName>
    </recommendedName>
</protein>
<dbReference type="Gene3D" id="3.90.226.10">
    <property type="entry name" value="2-enoyl-CoA Hydratase, Chain A, domain 1"/>
    <property type="match status" value="2"/>
</dbReference>
<evidence type="ECO:0000256" key="2">
    <source>
        <dbReference type="ARBA" id="ARBA00022670"/>
    </source>
</evidence>
<dbReference type="GO" id="GO:0006508">
    <property type="term" value="P:proteolysis"/>
    <property type="evidence" value="ECO:0007669"/>
    <property type="project" value="UniProtKB-KW"/>
</dbReference>
<sequence length="244" mass="26728">VSRKVKYTILIIGAILIFILFFGRVLINPEAIGDKVAIIEILGVINDSEQIIKHIHHHRNNTSVKAIVLRIDSPGGGVAPVQEIYSELKKLKSKPIFASMGSTAASGGYYIACAAQEIFANPGTLTGSIGAVMQFMKMKVLYEKIGIEYQTIKSGEYKDIGASQRNMTPAERNLIQKTVNDVRSQFIQAIIEGRSDRLTRNQIEAFADGRIFTGKQASEKMLIDRLGNLQDTIAHAAQVVGIKG</sequence>
<accession>A0A382WEB3</accession>
<keyword evidence="5" id="KW-0812">Transmembrane</keyword>
<evidence type="ECO:0000256" key="1">
    <source>
        <dbReference type="ARBA" id="ARBA00008683"/>
    </source>
</evidence>